<dbReference type="Proteomes" id="UP001239111">
    <property type="component" value="Chromosome 2"/>
</dbReference>
<reference evidence="1" key="1">
    <citation type="submission" date="2023-04" db="EMBL/GenBank/DDBJ databases">
        <title>A chromosome-level genome assembly of the parasitoid wasp Eretmocerus hayati.</title>
        <authorList>
            <person name="Zhong Y."/>
            <person name="Liu S."/>
            <person name="Liu Y."/>
        </authorList>
    </citation>
    <scope>NUCLEOTIDE SEQUENCE</scope>
    <source>
        <strain evidence="1">ZJU_SS_LIU_2023</strain>
    </source>
</reference>
<comment type="caution">
    <text evidence="1">The sequence shown here is derived from an EMBL/GenBank/DDBJ whole genome shotgun (WGS) entry which is preliminary data.</text>
</comment>
<proteinExistence type="predicted"/>
<gene>
    <name evidence="1" type="ORF">QAD02_014112</name>
</gene>
<keyword evidence="2" id="KW-1185">Reference proteome</keyword>
<sequence length="191" mass="21496">MLHLHRGPALSPINSHGNELIKNKKLMNRRGVMSRAKSQIKKILSDPGKADPAAKQDIDKLINGQMALYSKVESLETGVNSNCREGNIDYSCLPKFPMEKLTSIFKFNKELKTDANLVTVFVSISCLFTHSFIAITSIVSVLKVLKFFRFPDLLVSCEFGMLLKFRICKYKSLLHQNSEDCSLLLKLQDSA</sequence>
<protein>
    <submittedName>
        <fullName evidence="1">Uncharacterized protein</fullName>
    </submittedName>
</protein>
<accession>A0ACC2P408</accession>
<dbReference type="EMBL" id="CM056742">
    <property type="protein sequence ID" value="KAJ8678325.1"/>
    <property type="molecule type" value="Genomic_DNA"/>
</dbReference>
<evidence type="ECO:0000313" key="1">
    <source>
        <dbReference type="EMBL" id="KAJ8678325.1"/>
    </source>
</evidence>
<organism evidence="1 2">
    <name type="scientific">Eretmocerus hayati</name>
    <dbReference type="NCBI Taxonomy" id="131215"/>
    <lineage>
        <taxon>Eukaryota</taxon>
        <taxon>Metazoa</taxon>
        <taxon>Ecdysozoa</taxon>
        <taxon>Arthropoda</taxon>
        <taxon>Hexapoda</taxon>
        <taxon>Insecta</taxon>
        <taxon>Pterygota</taxon>
        <taxon>Neoptera</taxon>
        <taxon>Endopterygota</taxon>
        <taxon>Hymenoptera</taxon>
        <taxon>Apocrita</taxon>
        <taxon>Proctotrupomorpha</taxon>
        <taxon>Chalcidoidea</taxon>
        <taxon>Aphelinidae</taxon>
        <taxon>Aphelininae</taxon>
        <taxon>Eretmocerus</taxon>
    </lineage>
</organism>
<evidence type="ECO:0000313" key="2">
    <source>
        <dbReference type="Proteomes" id="UP001239111"/>
    </source>
</evidence>
<name>A0ACC2P408_9HYME</name>